<dbReference type="GO" id="GO:0005262">
    <property type="term" value="F:calcium channel activity"/>
    <property type="evidence" value="ECO:0007669"/>
    <property type="project" value="TreeGrafter"/>
</dbReference>
<feature type="domain" description="Ion transport" evidence="7">
    <location>
        <begin position="346"/>
        <end position="588"/>
    </location>
</feature>
<accession>A0A9P6M0R3</accession>
<dbReference type="PANTHER" id="PTHR10582:SF2">
    <property type="entry name" value="INACTIVE"/>
    <property type="match status" value="1"/>
</dbReference>
<evidence type="ECO:0000256" key="5">
    <source>
        <dbReference type="ARBA" id="ARBA00023136"/>
    </source>
</evidence>
<dbReference type="GO" id="GO:0005886">
    <property type="term" value="C:plasma membrane"/>
    <property type="evidence" value="ECO:0007669"/>
    <property type="project" value="TreeGrafter"/>
</dbReference>
<comment type="caution">
    <text evidence="8">The sequence shown here is derived from an EMBL/GenBank/DDBJ whole genome shotgun (WGS) entry which is preliminary data.</text>
</comment>
<dbReference type="GO" id="GO:0098703">
    <property type="term" value="P:calcium ion import across plasma membrane"/>
    <property type="evidence" value="ECO:0007669"/>
    <property type="project" value="TreeGrafter"/>
</dbReference>
<evidence type="ECO:0000256" key="2">
    <source>
        <dbReference type="ARBA" id="ARBA00022692"/>
    </source>
</evidence>
<organism evidence="8 9">
    <name type="scientific">Modicella reniformis</name>
    <dbReference type="NCBI Taxonomy" id="1440133"/>
    <lineage>
        <taxon>Eukaryota</taxon>
        <taxon>Fungi</taxon>
        <taxon>Fungi incertae sedis</taxon>
        <taxon>Mucoromycota</taxon>
        <taxon>Mortierellomycotina</taxon>
        <taxon>Mortierellomycetes</taxon>
        <taxon>Mortierellales</taxon>
        <taxon>Mortierellaceae</taxon>
        <taxon>Modicella</taxon>
    </lineage>
</organism>
<name>A0A9P6M0R3_9FUNG</name>
<keyword evidence="5 6" id="KW-0472">Membrane</keyword>
<dbReference type="InterPro" id="IPR005821">
    <property type="entry name" value="Ion_trans_dom"/>
</dbReference>
<evidence type="ECO:0000259" key="7">
    <source>
        <dbReference type="Pfam" id="PF00520"/>
    </source>
</evidence>
<comment type="subcellular location">
    <subcellularLocation>
        <location evidence="1">Membrane</location>
        <topology evidence="1">Multi-pass membrane protein</topology>
    </subcellularLocation>
</comment>
<evidence type="ECO:0000313" key="8">
    <source>
        <dbReference type="EMBL" id="KAF9960624.1"/>
    </source>
</evidence>
<dbReference type="EMBL" id="JAAAHW010006451">
    <property type="protein sequence ID" value="KAF9960624.1"/>
    <property type="molecule type" value="Genomic_DNA"/>
</dbReference>
<evidence type="ECO:0000313" key="9">
    <source>
        <dbReference type="Proteomes" id="UP000749646"/>
    </source>
</evidence>
<gene>
    <name evidence="8" type="ORF">BGZ65_011995</name>
</gene>
<evidence type="ECO:0000256" key="6">
    <source>
        <dbReference type="SAM" id="Phobius"/>
    </source>
</evidence>
<evidence type="ECO:0000256" key="1">
    <source>
        <dbReference type="ARBA" id="ARBA00004141"/>
    </source>
</evidence>
<keyword evidence="4 6" id="KW-1133">Transmembrane helix</keyword>
<proteinExistence type="predicted"/>
<feature type="non-terminal residue" evidence="8">
    <location>
        <position position="735"/>
    </location>
</feature>
<sequence>IHLLAAAYAYSQRQAKKTSRDSSQETITFDQHAEAIARFALGHINRLLSKKDYDNLCLIYKHQETEEATMKWTNAPLSNLGSTRASKQVVSVLTLLLDRPELKDANHSFAEGLLKLDSGTWVPYPDVDLNPIVRAIKNKDERLLKSLIEYCINCAKKHHPAYLVPVEQCLAQLSKDYPEIVANVFISTSYIPAHNYEYVASHAICTNNKIQNFFGNNKNPVFILRSQLPTTTWSSYFFMNINRDLHRGSESRFPKFEVQPAHKKPNYKIYVSPFQFKPIEHLAIDSKTTAFDYIAAKLQNVNTKLLQKEPRKESIFAHIERKEHFDNPVIAAIIRFKWYKFVIKYWWQRFFMALVFFVLMMAITAKQIAVSSREPNEVPTPDKIAARYLPEWRPVFIMAIAFGLMLIVDELWQMWHSPKKYLRSPFNYVSLEAFVSSVVGCFLALAAESGIRDDTGVDGGPRVLVLELRVIRHLGVTVNIILNITKRVFWFMLIFGLFLVAFTHSLLPCTTEPCVDTEDAKLPTGFFRALTATCFFLAGRFDPIDKEFYDGTTGFSFMMVVFYFFSAILLLNILIAHMNDAFNESAEEGEIAHLRLLSGVIAEKETHVMTKAGQERGDYYPKRIYYGASEEEAARFHSKYSITDVSTLSAENRFVVETSKMETTSIRETMTSIRETMNDNIVALRRDTNDNIMTLRRNTDDELAMLKVLLVGQTKLIETLLRKVDSLSNQQSVAQ</sequence>
<feature type="transmembrane region" description="Helical" evidence="6">
    <location>
        <begin position="427"/>
        <end position="447"/>
    </location>
</feature>
<reference evidence="8" key="1">
    <citation type="journal article" date="2020" name="Fungal Divers.">
        <title>Resolving the Mortierellaceae phylogeny through synthesis of multi-gene phylogenetics and phylogenomics.</title>
        <authorList>
            <person name="Vandepol N."/>
            <person name="Liber J."/>
            <person name="Desiro A."/>
            <person name="Na H."/>
            <person name="Kennedy M."/>
            <person name="Barry K."/>
            <person name="Grigoriev I.V."/>
            <person name="Miller A.N."/>
            <person name="O'Donnell K."/>
            <person name="Stajich J.E."/>
            <person name="Bonito G."/>
        </authorList>
    </citation>
    <scope>NUCLEOTIDE SEQUENCE</scope>
    <source>
        <strain evidence="8">MES-2147</strain>
    </source>
</reference>
<dbReference type="AlphaFoldDB" id="A0A9P6M0R3"/>
<dbReference type="Proteomes" id="UP000749646">
    <property type="component" value="Unassembled WGS sequence"/>
</dbReference>
<feature type="transmembrane region" description="Helical" evidence="6">
    <location>
        <begin position="395"/>
        <end position="415"/>
    </location>
</feature>
<keyword evidence="9" id="KW-1185">Reference proteome</keyword>
<dbReference type="Pfam" id="PF00520">
    <property type="entry name" value="Ion_trans"/>
    <property type="match status" value="1"/>
</dbReference>
<protein>
    <recommendedName>
        <fullName evidence="7">Ion transport domain-containing protein</fullName>
    </recommendedName>
</protein>
<feature type="transmembrane region" description="Helical" evidence="6">
    <location>
        <begin position="345"/>
        <end position="363"/>
    </location>
</feature>
<keyword evidence="2 6" id="KW-0812">Transmembrane</keyword>
<feature type="transmembrane region" description="Helical" evidence="6">
    <location>
        <begin position="555"/>
        <end position="575"/>
    </location>
</feature>
<keyword evidence="3" id="KW-0677">Repeat</keyword>
<evidence type="ECO:0000256" key="3">
    <source>
        <dbReference type="ARBA" id="ARBA00022737"/>
    </source>
</evidence>
<dbReference type="OrthoDB" id="2433234at2759"/>
<feature type="transmembrane region" description="Helical" evidence="6">
    <location>
        <begin position="488"/>
        <end position="507"/>
    </location>
</feature>
<dbReference type="InterPro" id="IPR024862">
    <property type="entry name" value="TRPV"/>
</dbReference>
<dbReference type="PANTHER" id="PTHR10582">
    <property type="entry name" value="TRANSIENT RECEPTOR POTENTIAL ION CHANNEL PROTEIN"/>
    <property type="match status" value="1"/>
</dbReference>
<evidence type="ECO:0000256" key="4">
    <source>
        <dbReference type="ARBA" id="ARBA00022989"/>
    </source>
</evidence>